<dbReference type="AlphaFoldDB" id="A0A191WBU6"/>
<sequence>MDERYTAGDSVDADGTRYHIYRVLPGQSHMHFPRVVEDLTEDEATHLWLRLGQSLGRAEAFTDAAREELLRFEATE</sequence>
<dbReference type="Proteomes" id="UP000078437">
    <property type="component" value="Chromosome"/>
</dbReference>
<accession>A0A191WBU6</accession>
<organism evidence="1 2">
    <name type="scientific">Agromyces aureus</name>
    <dbReference type="NCBI Taxonomy" id="453304"/>
    <lineage>
        <taxon>Bacteria</taxon>
        <taxon>Bacillati</taxon>
        <taxon>Actinomycetota</taxon>
        <taxon>Actinomycetes</taxon>
        <taxon>Micrococcales</taxon>
        <taxon>Microbacteriaceae</taxon>
        <taxon>Agromyces</taxon>
    </lineage>
</organism>
<keyword evidence="2" id="KW-1185">Reference proteome</keyword>
<protein>
    <submittedName>
        <fullName evidence="1">Uncharacterized protein</fullName>
    </submittedName>
</protein>
<name>A0A191WBU6_9MICO</name>
<dbReference type="STRING" id="453304.ATC03_02075"/>
<dbReference type="EMBL" id="CP013979">
    <property type="protein sequence ID" value="ANJ25731.1"/>
    <property type="molecule type" value="Genomic_DNA"/>
</dbReference>
<evidence type="ECO:0000313" key="2">
    <source>
        <dbReference type="Proteomes" id="UP000078437"/>
    </source>
</evidence>
<gene>
    <name evidence="1" type="ORF">ATC03_02075</name>
</gene>
<reference evidence="1 2" key="1">
    <citation type="journal article" date="2016" name="Int. J. Syst. Evol. Microbiol.">
        <title>Agromyces aureus sp. nov., isolated from the rhizosphere of Salix caprea L. grown in a heavy-metal-contaminated soil.</title>
        <authorList>
            <person name="Corretto E."/>
            <person name="Antonielli L."/>
            <person name="Sessitsch A."/>
            <person name="Compant S."/>
            <person name="Gorfer M."/>
            <person name="Kuffner M."/>
            <person name="Brader G."/>
        </authorList>
    </citation>
    <scope>NUCLEOTIDE SEQUENCE [LARGE SCALE GENOMIC DNA]</scope>
    <source>
        <strain evidence="1 2">AR33</strain>
    </source>
</reference>
<evidence type="ECO:0000313" key="1">
    <source>
        <dbReference type="EMBL" id="ANJ25731.1"/>
    </source>
</evidence>
<reference evidence="2" key="2">
    <citation type="submission" date="2016-01" db="EMBL/GenBank/DDBJ databases">
        <title>Complete genome sequence of Agromyces aureus AR33T and comparison with related organisms.</title>
        <authorList>
            <person name="Corretto E."/>
            <person name="Antonielli L."/>
            <person name="Sessitsch A."/>
            <person name="Brader G."/>
        </authorList>
    </citation>
    <scope>NUCLEOTIDE SEQUENCE [LARGE SCALE GENOMIC DNA]</scope>
    <source>
        <strain evidence="2">AR33</strain>
    </source>
</reference>
<dbReference type="KEGG" id="agy:ATC03_02075"/>
<proteinExistence type="predicted"/>